<dbReference type="EMBL" id="CAEZUC010000069">
    <property type="protein sequence ID" value="CAB4589927.1"/>
    <property type="molecule type" value="Genomic_DNA"/>
</dbReference>
<protein>
    <submittedName>
        <fullName evidence="1">Unannotated protein</fullName>
    </submittedName>
</protein>
<evidence type="ECO:0000313" key="3">
    <source>
        <dbReference type="EMBL" id="CAB4952943.1"/>
    </source>
</evidence>
<proteinExistence type="predicted"/>
<dbReference type="AlphaFoldDB" id="A0A6J6FMP7"/>
<organism evidence="1">
    <name type="scientific">freshwater metagenome</name>
    <dbReference type="NCBI Taxonomy" id="449393"/>
    <lineage>
        <taxon>unclassified sequences</taxon>
        <taxon>metagenomes</taxon>
        <taxon>ecological metagenomes</taxon>
    </lineage>
</organism>
<name>A0A6J6FMP7_9ZZZZ</name>
<accession>A0A6J6FMP7</accession>
<reference evidence="1" key="1">
    <citation type="submission" date="2020-05" db="EMBL/GenBank/DDBJ databases">
        <authorList>
            <person name="Chiriac C."/>
            <person name="Salcher M."/>
            <person name="Ghai R."/>
            <person name="Kavagutti S V."/>
        </authorList>
    </citation>
    <scope>NUCLEOTIDE SEQUENCE</scope>
</reference>
<dbReference type="EMBL" id="CAFBLG010000064">
    <property type="protein sequence ID" value="CAB4866734.1"/>
    <property type="molecule type" value="Genomic_DNA"/>
</dbReference>
<gene>
    <name evidence="1" type="ORF">UFOPK1776_00558</name>
    <name evidence="2" type="ORF">UFOPK3295_00718</name>
    <name evidence="3" type="ORF">UFOPK3797_00627</name>
</gene>
<sequence>MFQLLHMQFSMVKDSHILQGEVSKDAISGGSSQYSRYPLVGGGSVLVRDKTTQGEKFIDFGTPSERKISAIAVDEDESN</sequence>
<evidence type="ECO:0000313" key="1">
    <source>
        <dbReference type="EMBL" id="CAB4589927.1"/>
    </source>
</evidence>
<evidence type="ECO:0000313" key="2">
    <source>
        <dbReference type="EMBL" id="CAB4866734.1"/>
    </source>
</evidence>
<dbReference type="EMBL" id="CAFBNN010000068">
    <property type="protein sequence ID" value="CAB4952943.1"/>
    <property type="molecule type" value="Genomic_DNA"/>
</dbReference>